<organism evidence="4 5">
    <name type="scientific">Paludibaculum fermentans</name>
    <dbReference type="NCBI Taxonomy" id="1473598"/>
    <lineage>
        <taxon>Bacteria</taxon>
        <taxon>Pseudomonadati</taxon>
        <taxon>Acidobacteriota</taxon>
        <taxon>Terriglobia</taxon>
        <taxon>Bryobacterales</taxon>
        <taxon>Bryobacteraceae</taxon>
        <taxon>Paludibaculum</taxon>
    </lineage>
</organism>
<dbReference type="InterPro" id="IPR002645">
    <property type="entry name" value="STAS_dom"/>
</dbReference>
<dbReference type="Proteomes" id="UP000593892">
    <property type="component" value="Chromosome"/>
</dbReference>
<evidence type="ECO:0000256" key="2">
    <source>
        <dbReference type="RuleBase" id="RU003749"/>
    </source>
</evidence>
<dbReference type="GO" id="GO:0043856">
    <property type="term" value="F:anti-sigma factor antagonist activity"/>
    <property type="evidence" value="ECO:0007669"/>
    <property type="project" value="InterPro"/>
</dbReference>
<dbReference type="NCBIfam" id="TIGR00377">
    <property type="entry name" value="ant_ant_sig"/>
    <property type="match status" value="1"/>
</dbReference>
<keyword evidence="5" id="KW-1185">Reference proteome</keyword>
<dbReference type="SUPFAM" id="SSF52091">
    <property type="entry name" value="SpoIIaa-like"/>
    <property type="match status" value="1"/>
</dbReference>
<dbReference type="InterPro" id="IPR003658">
    <property type="entry name" value="Anti-sigma_ant"/>
</dbReference>
<evidence type="ECO:0000259" key="3">
    <source>
        <dbReference type="PROSITE" id="PS50801"/>
    </source>
</evidence>
<dbReference type="KEGG" id="pfer:IRI77_30380"/>
<evidence type="ECO:0000313" key="5">
    <source>
        <dbReference type="Proteomes" id="UP000593892"/>
    </source>
</evidence>
<dbReference type="Pfam" id="PF01740">
    <property type="entry name" value="STAS"/>
    <property type="match status" value="1"/>
</dbReference>
<name>A0A7S7NNT2_PALFE</name>
<dbReference type="PANTHER" id="PTHR33495:SF2">
    <property type="entry name" value="ANTI-SIGMA FACTOR ANTAGONIST TM_1081-RELATED"/>
    <property type="match status" value="1"/>
</dbReference>
<proteinExistence type="inferred from homology"/>
<dbReference type="CDD" id="cd07043">
    <property type="entry name" value="STAS_anti-anti-sigma_factors"/>
    <property type="match status" value="1"/>
</dbReference>
<dbReference type="PANTHER" id="PTHR33495">
    <property type="entry name" value="ANTI-SIGMA FACTOR ANTAGONIST TM_1081-RELATED-RELATED"/>
    <property type="match status" value="1"/>
</dbReference>
<gene>
    <name evidence="4" type="ORF">IRI77_30380</name>
</gene>
<evidence type="ECO:0000313" key="4">
    <source>
        <dbReference type="EMBL" id="QOY87041.1"/>
    </source>
</evidence>
<evidence type="ECO:0000256" key="1">
    <source>
        <dbReference type="ARBA" id="ARBA00009013"/>
    </source>
</evidence>
<dbReference type="PROSITE" id="PS50801">
    <property type="entry name" value="STAS"/>
    <property type="match status" value="1"/>
</dbReference>
<reference evidence="4 5" key="1">
    <citation type="submission" date="2020-10" db="EMBL/GenBank/DDBJ databases">
        <title>Complete genome sequence of Paludibaculum fermentans P105T, a facultatively anaerobic acidobacterium capable of dissimilatory Fe(III) reduction.</title>
        <authorList>
            <person name="Dedysh S.N."/>
            <person name="Beletsky A.V."/>
            <person name="Kulichevskaya I.S."/>
            <person name="Mardanov A.V."/>
            <person name="Ravin N.V."/>
        </authorList>
    </citation>
    <scope>NUCLEOTIDE SEQUENCE [LARGE SCALE GENOMIC DNA]</scope>
    <source>
        <strain evidence="4 5">P105</strain>
    </source>
</reference>
<dbReference type="Gene3D" id="3.30.750.24">
    <property type="entry name" value="STAS domain"/>
    <property type="match status" value="1"/>
</dbReference>
<sequence>MPFEIERREHDGVMILAPHGRLMIGEAVETFRNTLDALYTQGRTQVVLDFSDVDYIDSSALGCLVVAHTKFHKAGGVMPMFGLNRRTIELLVITKLATVFRIAESEVEAVNLCFPDRDSKPFDILNFVETQRARKKGGVRE</sequence>
<protein>
    <recommendedName>
        <fullName evidence="2">Anti-sigma factor antagonist</fullName>
    </recommendedName>
</protein>
<comment type="similarity">
    <text evidence="1 2">Belongs to the anti-sigma-factor antagonist family.</text>
</comment>
<dbReference type="EMBL" id="CP063849">
    <property type="protein sequence ID" value="QOY87041.1"/>
    <property type="molecule type" value="Genomic_DNA"/>
</dbReference>
<feature type="domain" description="STAS" evidence="3">
    <location>
        <begin position="3"/>
        <end position="113"/>
    </location>
</feature>
<accession>A0A7S7NNT2</accession>
<dbReference type="RefSeq" id="WP_194448710.1">
    <property type="nucleotide sequence ID" value="NZ_CP063849.1"/>
</dbReference>
<dbReference type="AlphaFoldDB" id="A0A7S7NNT2"/>
<dbReference type="InterPro" id="IPR036513">
    <property type="entry name" value="STAS_dom_sf"/>
</dbReference>